<accession>A0A1D7QTJ8</accession>
<dbReference type="InterPro" id="IPR018109">
    <property type="entry name" value="Folylpolyglutamate_synth_CS"/>
</dbReference>
<dbReference type="PATRIC" id="fig|632773.3.peg.1039"/>
<keyword evidence="6" id="KW-0547">Nucleotide-binding</keyword>
<dbReference type="PANTHER" id="PTHR11136:SF5">
    <property type="entry name" value="FOLYLPOLYGLUTAMATE SYNTHASE, MITOCHONDRIAL"/>
    <property type="match status" value="1"/>
</dbReference>
<evidence type="ECO:0000256" key="1">
    <source>
        <dbReference type="ARBA" id="ARBA00005150"/>
    </source>
</evidence>
<dbReference type="SUPFAM" id="SSF53623">
    <property type="entry name" value="MurD-like peptide ligases, catalytic domain"/>
    <property type="match status" value="1"/>
</dbReference>
<dbReference type="InterPro" id="IPR036615">
    <property type="entry name" value="Mur_ligase_C_dom_sf"/>
</dbReference>
<dbReference type="Gene3D" id="3.40.1190.10">
    <property type="entry name" value="Mur-like, catalytic domain"/>
    <property type="match status" value="1"/>
</dbReference>
<evidence type="ECO:0000256" key="4">
    <source>
        <dbReference type="ARBA" id="ARBA00022598"/>
    </source>
</evidence>
<dbReference type="NCBIfam" id="TIGR01499">
    <property type="entry name" value="folC"/>
    <property type="match status" value="1"/>
</dbReference>
<keyword evidence="3" id="KW-0554">One-carbon metabolism</keyword>
<dbReference type="PROSITE" id="PS01012">
    <property type="entry name" value="FOLYLPOLYGLU_SYNT_2"/>
    <property type="match status" value="1"/>
</dbReference>
<keyword evidence="5" id="KW-0479">Metal-binding</keyword>
<dbReference type="GO" id="GO:0005829">
    <property type="term" value="C:cytosol"/>
    <property type="evidence" value="ECO:0007669"/>
    <property type="project" value="TreeGrafter"/>
</dbReference>
<keyword evidence="4 13" id="KW-0436">Ligase</keyword>
<evidence type="ECO:0000256" key="7">
    <source>
        <dbReference type="ARBA" id="ARBA00022840"/>
    </source>
</evidence>
<organism evidence="13 14">
    <name type="scientific">Salisediminibacterium beveridgei</name>
    <dbReference type="NCBI Taxonomy" id="632773"/>
    <lineage>
        <taxon>Bacteria</taxon>
        <taxon>Bacillati</taxon>
        <taxon>Bacillota</taxon>
        <taxon>Bacilli</taxon>
        <taxon>Bacillales</taxon>
        <taxon>Bacillaceae</taxon>
        <taxon>Salisediminibacterium</taxon>
    </lineage>
</organism>
<evidence type="ECO:0000256" key="9">
    <source>
        <dbReference type="ARBA" id="ARBA00030592"/>
    </source>
</evidence>
<keyword evidence="8" id="KW-0460">Magnesium</keyword>
<comment type="pathway">
    <text evidence="1">Cofactor biosynthesis; tetrahydrofolylpolyglutamate biosynthesis.</text>
</comment>
<feature type="domain" description="Mur ligase C-terminal" evidence="12">
    <location>
        <begin position="279"/>
        <end position="389"/>
    </location>
</feature>
<dbReference type="SUPFAM" id="SSF53244">
    <property type="entry name" value="MurD-like peptide ligases, peptide-binding domain"/>
    <property type="match status" value="1"/>
</dbReference>
<keyword evidence="7" id="KW-0067">ATP-binding</keyword>
<dbReference type="GO" id="GO:0046872">
    <property type="term" value="F:metal ion binding"/>
    <property type="evidence" value="ECO:0007669"/>
    <property type="project" value="UniProtKB-KW"/>
</dbReference>
<gene>
    <name evidence="13" type="primary">folC</name>
    <name evidence="13" type="ORF">BBEV_0977</name>
</gene>
<dbReference type="Gene3D" id="3.90.190.20">
    <property type="entry name" value="Mur ligase, C-terminal domain"/>
    <property type="match status" value="1"/>
</dbReference>
<dbReference type="RefSeq" id="WP_069364449.1">
    <property type="nucleotide sequence ID" value="NZ_CP012502.1"/>
</dbReference>
<evidence type="ECO:0000256" key="5">
    <source>
        <dbReference type="ARBA" id="ARBA00022723"/>
    </source>
</evidence>
<dbReference type="STRING" id="632773.BBEV_0977"/>
<dbReference type="KEGG" id="bbev:BBEV_0977"/>
<sequence length="402" mass="43732">MKPMSMEDVTKHLTKRKQAGIVYDLTRIQTLLEAMGNPQDQIPCIHIAGTNGKGSTSAYTVAALVAQGLQVGAFNSPVFGDVHEHVTINGVPLARELFLAHAGAYEERVNDVEERLGQVVSEFEWLVGLACFIFDRVQPVDIVVLETGMGGRLDATNVVTQPVATAITNVGLDHQAYLGETLSAIAREKAGIMRPVVPCFTAATGEVFAVLKQEAMQQGAAIKQVAAIDTPWQLTMAGAHQQANASLAYELTKAAGDELGFTVSPGAFQQAVKSVQVPGRFETILEKPKVILDTGHNMEAIEAVIAELNRQQLKPAVLFAAMKDKRADEMLKQLEEVASHVTVTTFDHPRAMPLSALPDGYKQVTDVKKWLSDWLRNAHVHETLLITGSHQFIAEMREFFSG</sequence>
<dbReference type="Pfam" id="PF02875">
    <property type="entry name" value="Mur_ligase_C"/>
    <property type="match status" value="1"/>
</dbReference>
<protein>
    <recommendedName>
        <fullName evidence="2">tetrahydrofolate synthase</fullName>
        <ecNumber evidence="2">6.3.2.17</ecNumber>
    </recommendedName>
    <alternativeName>
        <fullName evidence="10">Folylpoly-gamma-glutamate synthetase</fullName>
    </alternativeName>
    <alternativeName>
        <fullName evidence="9">Tetrahydrofolylpolyglutamate synthase</fullName>
    </alternativeName>
</protein>
<dbReference type="InterPro" id="IPR036565">
    <property type="entry name" value="Mur-like_cat_sf"/>
</dbReference>
<dbReference type="Proteomes" id="UP000094463">
    <property type="component" value="Chromosome"/>
</dbReference>
<dbReference type="EMBL" id="CP012502">
    <property type="protein sequence ID" value="AOM82346.1"/>
    <property type="molecule type" value="Genomic_DNA"/>
</dbReference>
<proteinExistence type="predicted"/>
<evidence type="ECO:0000313" key="13">
    <source>
        <dbReference type="EMBL" id="AOM82346.1"/>
    </source>
</evidence>
<evidence type="ECO:0000256" key="3">
    <source>
        <dbReference type="ARBA" id="ARBA00022563"/>
    </source>
</evidence>
<dbReference type="PIRSF" id="PIRSF001563">
    <property type="entry name" value="Folylpolyglu_synth"/>
    <property type="match status" value="1"/>
</dbReference>
<dbReference type="PANTHER" id="PTHR11136">
    <property type="entry name" value="FOLYLPOLYGLUTAMATE SYNTHASE-RELATED"/>
    <property type="match status" value="1"/>
</dbReference>
<dbReference type="OrthoDB" id="9809356at2"/>
<evidence type="ECO:0000256" key="6">
    <source>
        <dbReference type="ARBA" id="ARBA00022741"/>
    </source>
</evidence>
<keyword evidence="14" id="KW-1185">Reference proteome</keyword>
<evidence type="ECO:0000259" key="12">
    <source>
        <dbReference type="Pfam" id="PF02875"/>
    </source>
</evidence>
<evidence type="ECO:0000256" key="10">
    <source>
        <dbReference type="ARBA" id="ARBA00030876"/>
    </source>
</evidence>
<dbReference type="InterPro" id="IPR001645">
    <property type="entry name" value="Folylpolyglutamate_synth"/>
</dbReference>
<dbReference type="InterPro" id="IPR004101">
    <property type="entry name" value="Mur_ligase_C"/>
</dbReference>
<comment type="catalytic activity">
    <reaction evidence="11">
        <text>(6S)-5,6,7,8-tetrahydrofolyl-(gamma-L-Glu)(n) + L-glutamate + ATP = (6S)-5,6,7,8-tetrahydrofolyl-(gamma-L-Glu)(n+1) + ADP + phosphate + H(+)</text>
        <dbReference type="Rhea" id="RHEA:10580"/>
        <dbReference type="Rhea" id="RHEA-COMP:14738"/>
        <dbReference type="Rhea" id="RHEA-COMP:14740"/>
        <dbReference type="ChEBI" id="CHEBI:15378"/>
        <dbReference type="ChEBI" id="CHEBI:29985"/>
        <dbReference type="ChEBI" id="CHEBI:30616"/>
        <dbReference type="ChEBI" id="CHEBI:43474"/>
        <dbReference type="ChEBI" id="CHEBI:141005"/>
        <dbReference type="ChEBI" id="CHEBI:456216"/>
        <dbReference type="EC" id="6.3.2.17"/>
    </reaction>
</comment>
<dbReference type="AlphaFoldDB" id="A0A1D7QTJ8"/>
<dbReference type="GO" id="GO:0005524">
    <property type="term" value="F:ATP binding"/>
    <property type="evidence" value="ECO:0007669"/>
    <property type="project" value="UniProtKB-KW"/>
</dbReference>
<reference evidence="13 14" key="1">
    <citation type="submission" date="2015-08" db="EMBL/GenBank/DDBJ databases">
        <title>The complete genome sequence of Bacillus beveridgei MLTeJB.</title>
        <authorList>
            <person name="Hanson T.E."/>
            <person name="Mesa C."/>
            <person name="Basesman S.M."/>
            <person name="Oremland R.S."/>
        </authorList>
    </citation>
    <scope>NUCLEOTIDE SEQUENCE [LARGE SCALE GENOMIC DNA]</scope>
    <source>
        <strain evidence="13 14">MLTeJB</strain>
    </source>
</reference>
<dbReference type="EC" id="6.3.2.17" evidence="2"/>
<dbReference type="GO" id="GO:0006730">
    <property type="term" value="P:one-carbon metabolic process"/>
    <property type="evidence" value="ECO:0007669"/>
    <property type="project" value="UniProtKB-KW"/>
</dbReference>
<name>A0A1D7QTJ8_9BACI</name>
<evidence type="ECO:0000313" key="14">
    <source>
        <dbReference type="Proteomes" id="UP000094463"/>
    </source>
</evidence>
<evidence type="ECO:0000256" key="2">
    <source>
        <dbReference type="ARBA" id="ARBA00013025"/>
    </source>
</evidence>
<evidence type="ECO:0000256" key="11">
    <source>
        <dbReference type="ARBA" id="ARBA00047493"/>
    </source>
</evidence>
<dbReference type="GO" id="GO:0004326">
    <property type="term" value="F:tetrahydrofolylpolyglutamate synthase activity"/>
    <property type="evidence" value="ECO:0007669"/>
    <property type="project" value="UniProtKB-EC"/>
</dbReference>
<evidence type="ECO:0000256" key="8">
    <source>
        <dbReference type="ARBA" id="ARBA00022842"/>
    </source>
</evidence>